<dbReference type="SUPFAM" id="SSF56436">
    <property type="entry name" value="C-type lectin-like"/>
    <property type="match status" value="1"/>
</dbReference>
<dbReference type="InterPro" id="IPR016186">
    <property type="entry name" value="C-type_lectin-like/link_sf"/>
</dbReference>
<dbReference type="Proteomes" id="UP000472260">
    <property type="component" value="Unassembled WGS sequence"/>
</dbReference>
<evidence type="ECO:0000256" key="2">
    <source>
        <dbReference type="ARBA" id="ARBA00023157"/>
    </source>
</evidence>
<reference evidence="4" key="1">
    <citation type="submission" date="2025-08" db="UniProtKB">
        <authorList>
            <consortium name="Ensembl"/>
        </authorList>
    </citation>
    <scope>IDENTIFICATION</scope>
</reference>
<accession>A0A671P2E2</accession>
<dbReference type="PANTHER" id="PTHR45710">
    <property type="entry name" value="C-TYPE LECTIN DOMAIN-CONTAINING PROTEIN 180"/>
    <property type="match status" value="1"/>
</dbReference>
<dbReference type="GO" id="GO:0005886">
    <property type="term" value="C:plasma membrane"/>
    <property type="evidence" value="ECO:0007669"/>
    <property type="project" value="UniProtKB-SubCell"/>
</dbReference>
<evidence type="ECO:0000256" key="1">
    <source>
        <dbReference type="ARBA" id="ARBA00004401"/>
    </source>
</evidence>
<keyword evidence="2" id="KW-1015">Disulfide bond</keyword>
<name>A0A671P2E2_9TELE</name>
<dbReference type="SMART" id="SM00034">
    <property type="entry name" value="CLECT"/>
    <property type="match status" value="1"/>
</dbReference>
<dbReference type="PROSITE" id="PS50041">
    <property type="entry name" value="C_TYPE_LECTIN_2"/>
    <property type="match status" value="1"/>
</dbReference>
<evidence type="ECO:0000313" key="5">
    <source>
        <dbReference type="Proteomes" id="UP000472260"/>
    </source>
</evidence>
<dbReference type="InterPro" id="IPR050828">
    <property type="entry name" value="C-type_lectin/matrix_domain"/>
</dbReference>
<organism evidence="4 5">
    <name type="scientific">Sinocyclocheilus anshuiensis</name>
    <dbReference type="NCBI Taxonomy" id="1608454"/>
    <lineage>
        <taxon>Eukaryota</taxon>
        <taxon>Metazoa</taxon>
        <taxon>Chordata</taxon>
        <taxon>Craniata</taxon>
        <taxon>Vertebrata</taxon>
        <taxon>Euteleostomi</taxon>
        <taxon>Actinopterygii</taxon>
        <taxon>Neopterygii</taxon>
        <taxon>Teleostei</taxon>
        <taxon>Ostariophysi</taxon>
        <taxon>Cypriniformes</taxon>
        <taxon>Cyprinidae</taxon>
        <taxon>Cyprininae</taxon>
        <taxon>Sinocyclocheilus</taxon>
    </lineage>
</organism>
<dbReference type="InterPro" id="IPR018378">
    <property type="entry name" value="C-type_lectin_CS"/>
</dbReference>
<dbReference type="PROSITE" id="PS00615">
    <property type="entry name" value="C_TYPE_LECTIN_1"/>
    <property type="match status" value="1"/>
</dbReference>
<reference evidence="4" key="2">
    <citation type="submission" date="2025-09" db="UniProtKB">
        <authorList>
            <consortium name="Ensembl"/>
        </authorList>
    </citation>
    <scope>IDENTIFICATION</scope>
</reference>
<evidence type="ECO:0000313" key="4">
    <source>
        <dbReference type="Ensembl" id="ENSSANP00000051488.1"/>
    </source>
</evidence>
<dbReference type="InterPro" id="IPR016187">
    <property type="entry name" value="CTDL_fold"/>
</dbReference>
<dbReference type="PANTHER" id="PTHR45710:SF8">
    <property type="entry name" value="RERATING FAMILY MEMBER 4"/>
    <property type="match status" value="1"/>
</dbReference>
<feature type="domain" description="C-type lectin" evidence="3">
    <location>
        <begin position="83"/>
        <end position="183"/>
    </location>
</feature>
<dbReference type="Gene3D" id="3.10.100.10">
    <property type="entry name" value="Mannose-Binding Protein A, subunit A"/>
    <property type="match status" value="1"/>
</dbReference>
<dbReference type="Ensembl" id="ENSSANT00000054725.1">
    <property type="protein sequence ID" value="ENSSANP00000051488.1"/>
    <property type="gene ID" value="ENSSANG00000025794.1"/>
</dbReference>
<comment type="subcellular location">
    <subcellularLocation>
        <location evidence="1">Cell membrane</location>
        <topology evidence="1">Single-pass type II membrane protein</topology>
    </subcellularLocation>
</comment>
<dbReference type="AlphaFoldDB" id="A0A671P2E2"/>
<protein>
    <recommendedName>
        <fullName evidence="3">C-type lectin domain-containing protein</fullName>
    </recommendedName>
</protein>
<evidence type="ECO:0000259" key="3">
    <source>
        <dbReference type="PROSITE" id="PS50041"/>
    </source>
</evidence>
<dbReference type="Pfam" id="PF00059">
    <property type="entry name" value="Lectin_C"/>
    <property type="match status" value="1"/>
</dbReference>
<proteinExistence type="predicted"/>
<dbReference type="InterPro" id="IPR001304">
    <property type="entry name" value="C-type_lectin-like"/>
</dbReference>
<keyword evidence="5" id="KW-1185">Reference proteome</keyword>
<sequence length="187" mass="22054">DRKDDLKFFERWAFYLSSYPSFSGSDSVRTKRHKKTTVYLVLQCVLLLEFQDRLNMKDLQFSVDENKELVTKLVVLPDGWMHYQSGLYYISSTKKSWNDSKQDCSKRRADLMIINSKEQKFFENYGEFWIGLTGSDVEGRWKWVDGSTLTSGQMETVKKNCVVTSSSGWRDYSCEEDFKWICERKTS</sequence>